<dbReference type="EMBL" id="JARBHB010000015">
    <property type="protein sequence ID" value="KAJ8868138.1"/>
    <property type="molecule type" value="Genomic_DNA"/>
</dbReference>
<evidence type="ECO:0000313" key="1">
    <source>
        <dbReference type="EMBL" id="KAJ8868138.1"/>
    </source>
</evidence>
<comment type="caution">
    <text evidence="1">The sequence shown here is derived from an EMBL/GenBank/DDBJ whole genome shotgun (WGS) entry which is preliminary data.</text>
</comment>
<reference evidence="1 2" key="1">
    <citation type="submission" date="2023-02" db="EMBL/GenBank/DDBJ databases">
        <title>LHISI_Scaffold_Assembly.</title>
        <authorList>
            <person name="Stuart O.P."/>
            <person name="Cleave R."/>
            <person name="Magrath M.J.L."/>
            <person name="Mikheyev A.S."/>
        </authorList>
    </citation>
    <scope>NUCLEOTIDE SEQUENCE [LARGE SCALE GENOMIC DNA]</scope>
    <source>
        <strain evidence="1">Daus_M_001</strain>
        <tissue evidence="1">Leg muscle</tissue>
    </source>
</reference>
<dbReference type="Proteomes" id="UP001159363">
    <property type="component" value="Chromosome 14"/>
</dbReference>
<protein>
    <submittedName>
        <fullName evidence="1">Uncharacterized protein</fullName>
    </submittedName>
</protein>
<proteinExistence type="predicted"/>
<organism evidence="1 2">
    <name type="scientific">Dryococelus australis</name>
    <dbReference type="NCBI Taxonomy" id="614101"/>
    <lineage>
        <taxon>Eukaryota</taxon>
        <taxon>Metazoa</taxon>
        <taxon>Ecdysozoa</taxon>
        <taxon>Arthropoda</taxon>
        <taxon>Hexapoda</taxon>
        <taxon>Insecta</taxon>
        <taxon>Pterygota</taxon>
        <taxon>Neoptera</taxon>
        <taxon>Polyneoptera</taxon>
        <taxon>Phasmatodea</taxon>
        <taxon>Verophasmatodea</taxon>
        <taxon>Anareolatae</taxon>
        <taxon>Phasmatidae</taxon>
        <taxon>Eurycanthinae</taxon>
        <taxon>Dryococelus</taxon>
    </lineage>
</organism>
<accession>A0ABQ9G9M0</accession>
<evidence type="ECO:0000313" key="2">
    <source>
        <dbReference type="Proteomes" id="UP001159363"/>
    </source>
</evidence>
<sequence length="96" mass="11099">MPNKLIKRGYKIWALADKGYVYKFQIHTSKEGNIVENCLGEKVSSRNDKRCMNLLSNFHYPEDKCEVSRKEKNGTAINVSCLKGLLYYIKCMNCVD</sequence>
<name>A0ABQ9G9M0_9NEOP</name>
<gene>
    <name evidence="1" type="ORF">PR048_031947</name>
</gene>
<keyword evidence="2" id="KW-1185">Reference proteome</keyword>